<gene>
    <name evidence="3" type="ORF">PXEA_LOCUS36760</name>
</gene>
<dbReference type="InterPro" id="IPR027417">
    <property type="entry name" value="P-loop_NTPase"/>
</dbReference>
<dbReference type="Gene3D" id="3.40.50.300">
    <property type="entry name" value="P-loop containing nucleotide triphosphate hydrolases"/>
    <property type="match status" value="1"/>
</dbReference>
<comment type="caution">
    <text evidence="3">The sequence shown here is derived from an EMBL/GenBank/DDBJ whole genome shotgun (WGS) entry which is preliminary data.</text>
</comment>
<dbReference type="PROSITE" id="PS51719">
    <property type="entry name" value="G_SEPTIN"/>
    <property type="match status" value="1"/>
</dbReference>
<dbReference type="OrthoDB" id="416553at2759"/>
<accession>A0A3S5B8R3</accession>
<dbReference type="InterPro" id="IPR030379">
    <property type="entry name" value="G_SEPTIN_dom"/>
</dbReference>
<dbReference type="AlphaFoldDB" id="A0A3S5B8R3"/>
<keyword evidence="4" id="KW-1185">Reference proteome</keyword>
<organism evidence="3 4">
    <name type="scientific">Protopolystoma xenopodis</name>
    <dbReference type="NCBI Taxonomy" id="117903"/>
    <lineage>
        <taxon>Eukaryota</taxon>
        <taxon>Metazoa</taxon>
        <taxon>Spiralia</taxon>
        <taxon>Lophotrochozoa</taxon>
        <taxon>Platyhelminthes</taxon>
        <taxon>Monogenea</taxon>
        <taxon>Polyopisthocotylea</taxon>
        <taxon>Polystomatidea</taxon>
        <taxon>Polystomatidae</taxon>
        <taxon>Protopolystoma</taxon>
    </lineage>
</organism>
<dbReference type="EMBL" id="CAAALY010280400">
    <property type="protein sequence ID" value="VEL43320.1"/>
    <property type="molecule type" value="Genomic_DNA"/>
</dbReference>
<evidence type="ECO:0000313" key="4">
    <source>
        <dbReference type="Proteomes" id="UP000784294"/>
    </source>
</evidence>
<evidence type="ECO:0000259" key="2">
    <source>
        <dbReference type="PROSITE" id="PS51719"/>
    </source>
</evidence>
<keyword evidence="1" id="KW-0175">Coiled coil</keyword>
<proteinExistence type="predicted"/>
<name>A0A3S5B8R3_9PLAT</name>
<reference evidence="3" key="1">
    <citation type="submission" date="2018-11" db="EMBL/GenBank/DDBJ databases">
        <authorList>
            <consortium name="Pathogen Informatics"/>
        </authorList>
    </citation>
    <scope>NUCLEOTIDE SEQUENCE</scope>
</reference>
<feature type="coiled-coil region" evidence="1">
    <location>
        <begin position="123"/>
        <end position="150"/>
    </location>
</feature>
<dbReference type="Pfam" id="PF00735">
    <property type="entry name" value="Septin"/>
    <property type="match status" value="1"/>
</dbReference>
<feature type="domain" description="Septin-type G" evidence="2">
    <location>
        <begin position="1"/>
        <end position="107"/>
    </location>
</feature>
<evidence type="ECO:0000256" key="1">
    <source>
        <dbReference type="SAM" id="Coils"/>
    </source>
</evidence>
<dbReference type="GO" id="GO:0005525">
    <property type="term" value="F:GTP binding"/>
    <property type="evidence" value="ECO:0007669"/>
    <property type="project" value="InterPro"/>
</dbReference>
<sequence>MLESRINVLSLPFILDGGLTEEEIRRIQGMRARVPFAVVGSNTVITSASGKKIRARSYPWGVVEVDNLEHNDFSALRHLLLTVHMQDLLETTHLKHYEAYRFNKLSGIAQMSHFVTRDGKDPMLLMEAEKREHESKMLKMEKEMEAVFEKKVNK</sequence>
<dbReference type="Proteomes" id="UP000784294">
    <property type="component" value="Unassembled WGS sequence"/>
</dbReference>
<protein>
    <recommendedName>
        <fullName evidence="2">Septin-type G domain-containing protein</fullName>
    </recommendedName>
</protein>
<evidence type="ECO:0000313" key="3">
    <source>
        <dbReference type="EMBL" id="VEL43320.1"/>
    </source>
</evidence>
<dbReference type="PANTHER" id="PTHR18884">
    <property type="entry name" value="SEPTIN"/>
    <property type="match status" value="1"/>
</dbReference>